<dbReference type="EMBL" id="JBBPBM010000003">
    <property type="protein sequence ID" value="KAK8593210.1"/>
    <property type="molecule type" value="Genomic_DNA"/>
</dbReference>
<evidence type="ECO:0000313" key="2">
    <source>
        <dbReference type="Proteomes" id="UP001472677"/>
    </source>
</evidence>
<gene>
    <name evidence="1" type="ORF">V6N12_045294</name>
</gene>
<accession>A0ABR2G2C7</accession>
<comment type="caution">
    <text evidence="1">The sequence shown here is derived from an EMBL/GenBank/DDBJ whole genome shotgun (WGS) entry which is preliminary data.</text>
</comment>
<evidence type="ECO:0000313" key="1">
    <source>
        <dbReference type="EMBL" id="KAK8593210.1"/>
    </source>
</evidence>
<reference evidence="1 2" key="1">
    <citation type="journal article" date="2024" name="G3 (Bethesda)">
        <title>Genome assembly of Hibiscus sabdariffa L. provides insights into metabolisms of medicinal natural products.</title>
        <authorList>
            <person name="Kim T."/>
        </authorList>
    </citation>
    <scope>NUCLEOTIDE SEQUENCE [LARGE SCALE GENOMIC DNA]</scope>
    <source>
        <strain evidence="1">TK-2024</strain>
        <tissue evidence="1">Old leaves</tissue>
    </source>
</reference>
<proteinExistence type="predicted"/>
<organism evidence="1 2">
    <name type="scientific">Hibiscus sabdariffa</name>
    <name type="common">roselle</name>
    <dbReference type="NCBI Taxonomy" id="183260"/>
    <lineage>
        <taxon>Eukaryota</taxon>
        <taxon>Viridiplantae</taxon>
        <taxon>Streptophyta</taxon>
        <taxon>Embryophyta</taxon>
        <taxon>Tracheophyta</taxon>
        <taxon>Spermatophyta</taxon>
        <taxon>Magnoliopsida</taxon>
        <taxon>eudicotyledons</taxon>
        <taxon>Gunneridae</taxon>
        <taxon>Pentapetalae</taxon>
        <taxon>rosids</taxon>
        <taxon>malvids</taxon>
        <taxon>Malvales</taxon>
        <taxon>Malvaceae</taxon>
        <taxon>Malvoideae</taxon>
        <taxon>Hibiscus</taxon>
    </lineage>
</organism>
<sequence>MVVVLPFFSHFTHSPFFYLSSSLPFLASGKGSSTPQFLVVRRRFWSQLDEDFPIDEPWFIHEDLFCWGCDFDSPTTFHPIVISILNAEGFLFGRSNPSFKKENVAFSAHGCSQPSSQVSSSSFADLSTFFVADLAMMQVVSLWVSEAMSDIGGLPVQVSKLLKLKMTYERLMATFCVCRFCLCLP</sequence>
<dbReference type="Proteomes" id="UP001472677">
    <property type="component" value="Unassembled WGS sequence"/>
</dbReference>
<name>A0ABR2G2C7_9ROSI</name>
<protein>
    <submittedName>
        <fullName evidence="1">Uncharacterized protein</fullName>
    </submittedName>
</protein>
<keyword evidence="2" id="KW-1185">Reference proteome</keyword>